<dbReference type="OrthoDB" id="422982at85007"/>
<sequence length="95" mass="10409">MREVLGEDETWTRTDDLLAIVADRLAIIHYALTARKGDDPPPLLSRFANGGHDLPADQVEDLAELAERNTSGAYTAEVTSVEETARRLGWTISAT</sequence>
<dbReference type="GeneID" id="92759532"/>
<gene>
    <name evidence="1" type="ORF">I6I10_12250</name>
</gene>
<evidence type="ECO:0000313" key="1">
    <source>
        <dbReference type="EMBL" id="QQB46197.1"/>
    </source>
</evidence>
<proteinExistence type="predicted"/>
<dbReference type="RefSeq" id="WP_143336889.1">
    <property type="nucleotide sequence ID" value="NZ_CP066007.1"/>
</dbReference>
<dbReference type="Proteomes" id="UP000596145">
    <property type="component" value="Chromosome"/>
</dbReference>
<name>A0A7T4EF31_9CORY</name>
<accession>A0A7T4EF31</accession>
<dbReference type="EMBL" id="CP066007">
    <property type="protein sequence ID" value="QQB46197.1"/>
    <property type="molecule type" value="Genomic_DNA"/>
</dbReference>
<evidence type="ECO:0000313" key="2">
    <source>
        <dbReference type="Proteomes" id="UP000596145"/>
    </source>
</evidence>
<protein>
    <submittedName>
        <fullName evidence="1">Uncharacterized protein</fullName>
    </submittedName>
</protein>
<dbReference type="AlphaFoldDB" id="A0A7T4EF31"/>
<reference evidence="1 2" key="1">
    <citation type="submission" date="2020-12" db="EMBL/GenBank/DDBJ databases">
        <title>FDA dAtabase for Regulatory Grade micrObial Sequences (FDA-ARGOS): Supporting development and validation of Infectious Disease Dx tests.</title>
        <authorList>
            <person name="Sproer C."/>
            <person name="Gronow S."/>
            <person name="Severitt S."/>
            <person name="Schroder I."/>
            <person name="Tallon L."/>
            <person name="Sadzewicz L."/>
            <person name="Zhao X."/>
            <person name="Boylan J."/>
            <person name="Ott S."/>
            <person name="Bowen H."/>
            <person name="Vavikolanu K."/>
            <person name="Mehta A."/>
            <person name="Aluvathingal J."/>
            <person name="Nadendla S."/>
            <person name="Lowell S."/>
            <person name="Myers T."/>
            <person name="Yan Y."/>
            <person name="Sichtig H."/>
        </authorList>
    </citation>
    <scope>NUCLEOTIDE SEQUENCE [LARGE SCALE GENOMIC DNA]</scope>
    <source>
        <strain evidence="1 2">FDAARGOS_1053</strain>
    </source>
</reference>
<organism evidence="1 2">
    <name type="scientific">Corynebacterium glucuronolyticum</name>
    <dbReference type="NCBI Taxonomy" id="39791"/>
    <lineage>
        <taxon>Bacteria</taxon>
        <taxon>Bacillati</taxon>
        <taxon>Actinomycetota</taxon>
        <taxon>Actinomycetes</taxon>
        <taxon>Mycobacteriales</taxon>
        <taxon>Corynebacteriaceae</taxon>
        <taxon>Corynebacterium</taxon>
    </lineage>
</organism>